<gene>
    <name evidence="2" type="ORF">H0E82_04005</name>
</gene>
<feature type="transmembrane region" description="Helical" evidence="1">
    <location>
        <begin position="68"/>
        <end position="94"/>
    </location>
</feature>
<keyword evidence="1" id="KW-0472">Membrane</keyword>
<feature type="transmembrane region" description="Helical" evidence="1">
    <location>
        <begin position="263"/>
        <end position="282"/>
    </location>
</feature>
<feature type="transmembrane region" description="Helical" evidence="1">
    <location>
        <begin position="234"/>
        <end position="251"/>
    </location>
</feature>
<name>A0A7Z0QNL2_9GAMM</name>
<dbReference type="Proteomes" id="UP000589896">
    <property type="component" value="Unassembled WGS sequence"/>
</dbReference>
<reference evidence="2 3" key="1">
    <citation type="submission" date="2020-07" db="EMBL/GenBank/DDBJ databases">
        <title>isolation of Luteimonas sp. SJ-16.</title>
        <authorList>
            <person name="Huang X.-X."/>
            <person name="Xu L."/>
            <person name="Sun J.-Q."/>
        </authorList>
    </citation>
    <scope>NUCLEOTIDE SEQUENCE [LARGE SCALE GENOMIC DNA]</scope>
    <source>
        <strain evidence="2 3">SJ-16</strain>
    </source>
</reference>
<dbReference type="RefSeq" id="WP_180544057.1">
    <property type="nucleotide sequence ID" value="NZ_JACCJZ010000010.1"/>
</dbReference>
<comment type="caution">
    <text evidence="2">The sequence shown here is derived from an EMBL/GenBank/DDBJ whole genome shotgun (WGS) entry which is preliminary data.</text>
</comment>
<keyword evidence="1" id="KW-1133">Transmembrane helix</keyword>
<feature type="transmembrane region" description="Helical" evidence="1">
    <location>
        <begin position="193"/>
        <end position="213"/>
    </location>
</feature>
<feature type="transmembrane region" description="Helical" evidence="1">
    <location>
        <begin position="148"/>
        <end position="181"/>
    </location>
</feature>
<keyword evidence="1" id="KW-0812">Transmembrane</keyword>
<dbReference type="AlphaFoldDB" id="A0A7Z0QNL2"/>
<dbReference type="EMBL" id="JACCJZ010000010">
    <property type="protein sequence ID" value="NYZ61932.1"/>
    <property type="molecule type" value="Genomic_DNA"/>
</dbReference>
<organism evidence="2 3">
    <name type="scientific">Luteimonas deserti</name>
    <dbReference type="NCBI Taxonomy" id="2752306"/>
    <lineage>
        <taxon>Bacteria</taxon>
        <taxon>Pseudomonadati</taxon>
        <taxon>Pseudomonadota</taxon>
        <taxon>Gammaproteobacteria</taxon>
        <taxon>Lysobacterales</taxon>
        <taxon>Lysobacteraceae</taxon>
        <taxon>Luteimonas</taxon>
    </lineage>
</organism>
<evidence type="ECO:0000313" key="2">
    <source>
        <dbReference type="EMBL" id="NYZ61932.1"/>
    </source>
</evidence>
<evidence type="ECO:0000256" key="1">
    <source>
        <dbReference type="SAM" id="Phobius"/>
    </source>
</evidence>
<protein>
    <submittedName>
        <fullName evidence="2">Uncharacterized protein</fullName>
    </submittedName>
</protein>
<evidence type="ECO:0000313" key="3">
    <source>
        <dbReference type="Proteomes" id="UP000589896"/>
    </source>
</evidence>
<proteinExistence type="predicted"/>
<sequence>MTESNPGGPETVAPAPRARISFERLRERTDELEIIISGLLAFSLLALPPRVFDAWVANAVHVEGLFQWALWFGFLVSLGLSYALAFAFIVHLAIRGYWVALVGLKSAFPDGVRWERVAMMGSATRAYHRERIGDLGDAIDRADRLASILFAMAMLIAMTLVWTGVLAVAMILAGGALGAVFPDPDRATKAILVGAYVVFMLGNGAMMLADRLVTRSEAAGRPAPGLHRLVRRLLRIYGVLLPMRLIAPVQFTLQSNLNGRGFLVVYFAVIVGALAIGGVQIVNSSQFAMLNRYDVMNTAAVEHGMTSAHYESLRSEHDRLLRFPMIPSDRIAETHLRLFVPHQPQRDNALARERCNGLEGGRNIAEGAEAGTRAVECIASLWTATLDGAPIALEAFMPAERRDLGMRGLVGYLPLDGLAPGRHDLALVWNPGGEAGGPARRREYRIPFWYTPQVTQRAARE</sequence>
<accession>A0A7Z0QNL2</accession>
<keyword evidence="3" id="KW-1185">Reference proteome</keyword>